<gene>
    <name evidence="1" type="primary">SSCI60220.1</name>
</gene>
<sequence>TQKFELGLILRAKFAFPSSRSTEGVGFEAFPSVLSVPRGRWDGSPASADTGEAWSTAFLRSSFDVYVTTRGCRW</sequence>
<dbReference type="EMBL" id="CCFA01003603">
    <property type="protein sequence ID" value="CDS01173.1"/>
    <property type="molecule type" value="Genomic_DNA"/>
</dbReference>
<name>A0A0F7S0K9_9BASI</name>
<dbReference type="AlphaFoldDB" id="A0A0F7S0K9"/>
<proteinExistence type="predicted"/>
<organism evidence="1 2">
    <name type="scientific">Sporisorium scitamineum</name>
    <dbReference type="NCBI Taxonomy" id="49012"/>
    <lineage>
        <taxon>Eukaryota</taxon>
        <taxon>Fungi</taxon>
        <taxon>Dikarya</taxon>
        <taxon>Basidiomycota</taxon>
        <taxon>Ustilaginomycotina</taxon>
        <taxon>Ustilaginomycetes</taxon>
        <taxon>Ustilaginales</taxon>
        <taxon>Ustilaginaceae</taxon>
        <taxon>Sporisorium</taxon>
    </lineage>
</organism>
<accession>A0A0F7S0K9</accession>
<keyword evidence="2" id="KW-1185">Reference proteome</keyword>
<dbReference type="Proteomes" id="UP000242770">
    <property type="component" value="Unassembled WGS sequence"/>
</dbReference>
<feature type="non-terminal residue" evidence="1">
    <location>
        <position position="1"/>
    </location>
</feature>
<protein>
    <submittedName>
        <fullName evidence="1">Uncharacterized protein</fullName>
    </submittedName>
</protein>
<evidence type="ECO:0000313" key="2">
    <source>
        <dbReference type="Proteomes" id="UP000242770"/>
    </source>
</evidence>
<evidence type="ECO:0000313" key="1">
    <source>
        <dbReference type="EMBL" id="CDS01173.1"/>
    </source>
</evidence>
<reference evidence="2" key="1">
    <citation type="submission" date="2014-06" db="EMBL/GenBank/DDBJ databases">
        <authorList>
            <person name="Berkman P.J."/>
        </authorList>
    </citation>
    <scope>NUCLEOTIDE SEQUENCE [LARGE SCALE GENOMIC DNA]</scope>
</reference>